<dbReference type="SMART" id="SM00355">
    <property type="entry name" value="ZnF_C2H2"/>
    <property type="match status" value="2"/>
</dbReference>
<reference evidence="12" key="1">
    <citation type="journal article" date="2011" name="PLoS Pathog.">
        <title>A Diverse Population of Cryptococcus gattii Molecular Type VGIII in Southern Californian HIV/AIDS Patients.</title>
        <authorList>
            <person name="Byrnes E.J.III."/>
            <person name="Li W."/>
            <person name="Ren P."/>
            <person name="Lewit Y."/>
            <person name="Voelz K."/>
            <person name="Fraser J.A."/>
            <person name="Dietrich F.S."/>
            <person name="May R.C."/>
            <person name="Chatuverdi S."/>
            <person name="Chatuverdi V."/>
            <person name="Heitman J."/>
        </authorList>
    </citation>
    <scope>NUCLEOTIDE SEQUENCE</scope>
</reference>
<evidence type="ECO:0000256" key="4">
    <source>
        <dbReference type="ARBA" id="ARBA00022771"/>
    </source>
</evidence>
<name>F6KJP6_CRYGA</name>
<evidence type="ECO:0000256" key="8">
    <source>
        <dbReference type="ARBA" id="ARBA00023242"/>
    </source>
</evidence>
<dbReference type="FunFam" id="3.30.160.60:FF:000624">
    <property type="entry name" value="zinc finger protein 697"/>
    <property type="match status" value="1"/>
</dbReference>
<dbReference type="VEuPathDB" id="FungiDB:CNBG_5858"/>
<evidence type="ECO:0000256" key="1">
    <source>
        <dbReference type="ARBA" id="ARBA00004123"/>
    </source>
</evidence>
<dbReference type="PROSITE" id="PS50157">
    <property type="entry name" value="ZINC_FINGER_C2H2_2"/>
    <property type="match status" value="2"/>
</dbReference>
<dbReference type="Pfam" id="PF00096">
    <property type="entry name" value="zf-C2H2"/>
    <property type="match status" value="1"/>
</dbReference>
<dbReference type="GO" id="GO:0005634">
    <property type="term" value="C:nucleus"/>
    <property type="evidence" value="ECO:0007669"/>
    <property type="project" value="UniProtKB-SubCell"/>
</dbReference>
<dbReference type="PROSITE" id="PS00028">
    <property type="entry name" value="ZINC_FINGER_C2H2_1"/>
    <property type="match status" value="2"/>
</dbReference>
<evidence type="ECO:0000259" key="11">
    <source>
        <dbReference type="PROSITE" id="PS50157"/>
    </source>
</evidence>
<keyword evidence="6" id="KW-0805">Transcription regulation</keyword>
<feature type="domain" description="C2H2-type" evidence="11">
    <location>
        <begin position="425"/>
        <end position="452"/>
    </location>
</feature>
<dbReference type="GO" id="GO:0008270">
    <property type="term" value="F:zinc ion binding"/>
    <property type="evidence" value="ECO:0007669"/>
    <property type="project" value="UniProtKB-KW"/>
</dbReference>
<proteinExistence type="inferred from homology"/>
<evidence type="ECO:0000256" key="10">
    <source>
        <dbReference type="PROSITE-ProRule" id="PRU00042"/>
    </source>
</evidence>
<evidence type="ECO:0000256" key="3">
    <source>
        <dbReference type="ARBA" id="ARBA00022737"/>
    </source>
</evidence>
<evidence type="ECO:0000256" key="2">
    <source>
        <dbReference type="ARBA" id="ARBA00022723"/>
    </source>
</evidence>
<protein>
    <submittedName>
        <fullName evidence="12">STE12</fullName>
    </submittedName>
</protein>
<accession>F6KJP6</accession>
<keyword evidence="5" id="KW-0862">Zinc</keyword>
<sequence length="606" mass="67897">MSDTTSGCRTTRTKDIARTNIRNESPRNLGVVRGHPQNAFLPEDLYILPVPMYRSPRLPNEEEIKRIKILERLQFFLTTAPTQWPGEVSKTKASMVKFPLPNGDYVSCVLWNGLFHITGTDIMRALSFRFDAFSRPIKRSRKWEEGVFSDLRNLKAGVDATLEEPKSPLLDYLFRNGCIRTQKKQKVFYWFSVPHDRLFLDALERDLKREKAGREPTSVVQGEPARSFRYDPRKALYEQFGSETQKVVFTGNSDSRSIGPGQLHCDASAILDECSDARSRQFALPFKERSRVVQACHESVSRASRHLIDTAEDPSQCEVHSKRGESSYLSPTCVNTTPDPVLLADSFLSSPAYLLATEANVHLPSLGLSGNLEICPSNVPSSPTHGRAQSNVRVFKCPYDFCRRPFKRLEHLRRHVRCHTDDRPFTCAICHKTFTRRDNLAQHAKTHSKSWNQTEMQHQSQFQPNRSVSIPIGHDRFTSGSFGGHTERSVVSETESPALPRAITAPPVWASTIPTLSTGDSGIPATLTTGPSNTSLPRPTTHDLSLWGSPISNLRLVAGDPNLSFILGTCESPVRLHPALSLHDDTETLPKNAAEMCWPINDTGVL</sequence>
<feature type="domain" description="C2H2-type" evidence="11">
    <location>
        <begin position="395"/>
        <end position="424"/>
    </location>
</feature>
<dbReference type="VEuPathDB" id="FungiDB:CGB_I1200C"/>
<dbReference type="AlphaFoldDB" id="F6KJP6"/>
<keyword evidence="3" id="KW-0677">Repeat</keyword>
<dbReference type="SUPFAM" id="SSF57667">
    <property type="entry name" value="beta-beta-alpha zinc fingers"/>
    <property type="match status" value="1"/>
</dbReference>
<dbReference type="GO" id="GO:0003700">
    <property type="term" value="F:DNA-binding transcription factor activity"/>
    <property type="evidence" value="ECO:0007669"/>
    <property type="project" value="InterPro"/>
</dbReference>
<dbReference type="VEuPathDB" id="FungiDB:I314_03632"/>
<dbReference type="PANTHER" id="PTHR47427">
    <property type="entry name" value="PROTEIN STE12"/>
    <property type="match status" value="1"/>
</dbReference>
<keyword evidence="4 10" id="KW-0863">Zinc-finger</keyword>
<dbReference type="InterPro" id="IPR013087">
    <property type="entry name" value="Znf_C2H2_type"/>
</dbReference>
<dbReference type="GO" id="GO:1990526">
    <property type="term" value="C:Ste12p-Dig1p-Dig2p complex"/>
    <property type="evidence" value="ECO:0007669"/>
    <property type="project" value="TreeGrafter"/>
</dbReference>
<dbReference type="GO" id="GO:1990527">
    <property type="term" value="C:Tec1p-Ste12p-Dig1p complex"/>
    <property type="evidence" value="ECO:0007669"/>
    <property type="project" value="TreeGrafter"/>
</dbReference>
<dbReference type="Pfam" id="PF02200">
    <property type="entry name" value="STE"/>
    <property type="match status" value="1"/>
</dbReference>
<dbReference type="PANTHER" id="PTHR47427:SF1">
    <property type="entry name" value="PROTEIN STE12"/>
    <property type="match status" value="1"/>
</dbReference>
<dbReference type="InterPro" id="IPR036236">
    <property type="entry name" value="Znf_C2H2_sf"/>
</dbReference>
<comment type="similarity">
    <text evidence="9">Belongs to the STE12 transcription factor family.</text>
</comment>
<evidence type="ECO:0000313" key="12">
    <source>
        <dbReference type="EMBL" id="AEG78598.1"/>
    </source>
</evidence>
<keyword evidence="8" id="KW-0539">Nucleus</keyword>
<evidence type="ECO:0000256" key="7">
    <source>
        <dbReference type="ARBA" id="ARBA00023163"/>
    </source>
</evidence>
<evidence type="ECO:0000256" key="9">
    <source>
        <dbReference type="ARBA" id="ARBA00024345"/>
    </source>
</evidence>
<keyword evidence="2" id="KW-0479">Metal-binding</keyword>
<organism evidence="12">
    <name type="scientific">Cryptococcus gattii</name>
    <name type="common">Filobasidiella gattii</name>
    <name type="synonym">Cryptococcus bacillisporus</name>
    <dbReference type="NCBI Taxonomy" id="552467"/>
    <lineage>
        <taxon>Eukaryota</taxon>
        <taxon>Fungi</taxon>
        <taxon>Dikarya</taxon>
        <taxon>Basidiomycota</taxon>
        <taxon>Agaricomycotina</taxon>
        <taxon>Tremellomycetes</taxon>
        <taxon>Tremellales</taxon>
        <taxon>Cryptococcaceae</taxon>
        <taxon>Cryptococcus</taxon>
        <taxon>Cryptococcus gattii species complex</taxon>
    </lineage>
</organism>
<keyword evidence="7" id="KW-0804">Transcription</keyword>
<evidence type="ECO:0000256" key="5">
    <source>
        <dbReference type="ARBA" id="ARBA00022833"/>
    </source>
</evidence>
<dbReference type="SMART" id="SM00424">
    <property type="entry name" value="STE"/>
    <property type="match status" value="1"/>
</dbReference>
<evidence type="ECO:0000256" key="6">
    <source>
        <dbReference type="ARBA" id="ARBA00023015"/>
    </source>
</evidence>
<dbReference type="Gene3D" id="3.30.160.60">
    <property type="entry name" value="Classic Zinc Finger"/>
    <property type="match status" value="2"/>
</dbReference>
<dbReference type="VEuPathDB" id="FungiDB:I311_06875"/>
<dbReference type="EMBL" id="HQ396149">
    <property type="protein sequence ID" value="AEG78598.1"/>
    <property type="molecule type" value="Genomic_DNA"/>
</dbReference>
<dbReference type="InterPro" id="IPR003120">
    <property type="entry name" value="Ste12"/>
</dbReference>
<dbReference type="InterPro" id="IPR052127">
    <property type="entry name" value="STE12_transcription_factor"/>
</dbReference>
<comment type="subcellular location">
    <subcellularLocation>
        <location evidence="1">Nucleus</location>
    </subcellularLocation>
</comment>
<dbReference type="VEuPathDB" id="FungiDB:I306_06618"/>